<feature type="domain" description="ABC transmembrane type-1" evidence="10">
    <location>
        <begin position="113"/>
        <end position="372"/>
    </location>
</feature>
<dbReference type="GO" id="GO:0016887">
    <property type="term" value="F:ATP hydrolysis activity"/>
    <property type="evidence" value="ECO:0007669"/>
    <property type="project" value="InterPro"/>
</dbReference>
<keyword evidence="5" id="KW-0067">ATP-binding</keyword>
<dbReference type="GO" id="GO:0005524">
    <property type="term" value="F:ATP binding"/>
    <property type="evidence" value="ECO:0007669"/>
    <property type="project" value="UniProtKB-KW"/>
</dbReference>
<dbReference type="PANTHER" id="PTHR24221">
    <property type="entry name" value="ATP-BINDING CASSETTE SUB-FAMILY B"/>
    <property type="match status" value="1"/>
</dbReference>
<comment type="subcellular location">
    <subcellularLocation>
        <location evidence="1">Membrane</location>
        <topology evidence="1">Multi-pass membrane protein</topology>
    </subcellularLocation>
</comment>
<evidence type="ECO:0000259" key="9">
    <source>
        <dbReference type="PROSITE" id="PS50893"/>
    </source>
</evidence>
<gene>
    <name evidence="11" type="ORF">Ahy_A02g005628</name>
</gene>
<dbReference type="InterPro" id="IPR036640">
    <property type="entry name" value="ABC1_TM_sf"/>
</dbReference>
<dbReference type="SMART" id="SM00382">
    <property type="entry name" value="AAA"/>
    <property type="match status" value="1"/>
</dbReference>
<dbReference type="Pfam" id="PF00664">
    <property type="entry name" value="ABC_membrane"/>
    <property type="match status" value="1"/>
</dbReference>
<evidence type="ECO:0000259" key="10">
    <source>
        <dbReference type="PROSITE" id="PS50929"/>
    </source>
</evidence>
<dbReference type="InterPro" id="IPR039421">
    <property type="entry name" value="Type_1_exporter"/>
</dbReference>
<sequence>MSSNSIFLLKPSFQFSTQHHHHHHHHHILLLKSKTPFSKPIFSPYYPKYPPPLSSTRIHSSTTSITKNSSNTKKNETLRFLQPFLISNRKPIILGWLCSAISVFSLSQLVSRLGKFSNAAIDGPQLRSQGLILLCLVAARLVSGYGQHALLWDAALKTVYEVRVHVFDRVLERELGYFEGREGGASAGDIAYRITAEASDVADTVYSVLNTIVPSTLQLSAMMAQMIVISPVLSLISFTVIPCMSLFVAYLGQELRKISREAHLSIAALSAYLNEMLPAVFFVKANNAELCESARFKRLAQIDYHAKLNKRRMKAAIPQVIQAIYYGTLSILCAGSLLISRGSFDGHSFISFVTSLLFSIEPIQNFLPSITEAFLDDIRYRSDSSCALLMKITQDVGKAYNEWRQGEPAVERLHDMTKFKDKVVEKPDAVELGHIMGELKFRDVSFKYNDDMPHVLNGLNLNIRAGEIVALVGPSGGGKTTLVKLLLRLYNPVSGSILIDNHNIENIRLRSLRKHVGLVSQDITLFSGTIAENIGYRDLTTKIDMERVKHVAQTAHADEFIRKLPEGYETNIGPRGSTLSGGQRQRLAIARALYQDPSILILDEATSALDSKSELLVRKAVEHLMENRTVLVIAHRLETVMMAKRVFLMDNGKLQEVPRSTMFNGHKDSLLSSGLVI</sequence>
<protein>
    <recommendedName>
        <fullName evidence="13">ABC transporter B family member</fullName>
    </recommendedName>
</protein>
<dbReference type="InterPro" id="IPR003439">
    <property type="entry name" value="ABC_transporter-like_ATP-bd"/>
</dbReference>
<dbReference type="Gene3D" id="3.40.50.300">
    <property type="entry name" value="P-loop containing nucleotide triphosphate hydrolases"/>
    <property type="match status" value="1"/>
</dbReference>
<keyword evidence="12" id="KW-1185">Reference proteome</keyword>
<feature type="transmembrane region" description="Helical" evidence="8">
    <location>
        <begin position="320"/>
        <end position="339"/>
    </location>
</feature>
<dbReference type="PROSITE" id="PS50893">
    <property type="entry name" value="ABC_TRANSPORTER_2"/>
    <property type="match status" value="1"/>
</dbReference>
<comment type="caution">
    <text evidence="11">The sequence shown here is derived from an EMBL/GenBank/DDBJ whole genome shotgun (WGS) entry which is preliminary data.</text>
</comment>
<accession>A0A445E7D7</accession>
<evidence type="ECO:0000256" key="7">
    <source>
        <dbReference type="ARBA" id="ARBA00023136"/>
    </source>
</evidence>
<dbReference type="AlphaFoldDB" id="A0A445E7D7"/>
<dbReference type="InterPro" id="IPR017871">
    <property type="entry name" value="ABC_transporter-like_CS"/>
</dbReference>
<dbReference type="Proteomes" id="UP000289738">
    <property type="component" value="Chromosome A02"/>
</dbReference>
<dbReference type="SUPFAM" id="SSF90123">
    <property type="entry name" value="ABC transporter transmembrane region"/>
    <property type="match status" value="1"/>
</dbReference>
<evidence type="ECO:0000256" key="1">
    <source>
        <dbReference type="ARBA" id="ARBA00004141"/>
    </source>
</evidence>
<name>A0A445E7D7_ARAHY</name>
<keyword evidence="7 8" id="KW-0472">Membrane</keyword>
<evidence type="ECO:0008006" key="13">
    <source>
        <dbReference type="Google" id="ProtNLM"/>
    </source>
</evidence>
<keyword evidence="3 8" id="KW-0812">Transmembrane</keyword>
<evidence type="ECO:0000256" key="3">
    <source>
        <dbReference type="ARBA" id="ARBA00022692"/>
    </source>
</evidence>
<evidence type="ECO:0000256" key="5">
    <source>
        <dbReference type="ARBA" id="ARBA00022840"/>
    </source>
</evidence>
<dbReference type="STRING" id="3818.A0A445E7D7"/>
<dbReference type="PROSITE" id="PS00211">
    <property type="entry name" value="ABC_TRANSPORTER_1"/>
    <property type="match status" value="1"/>
</dbReference>
<dbReference type="PROSITE" id="PS50929">
    <property type="entry name" value="ABC_TM1F"/>
    <property type="match status" value="1"/>
</dbReference>
<dbReference type="GO" id="GO:0140359">
    <property type="term" value="F:ABC-type transporter activity"/>
    <property type="evidence" value="ECO:0007669"/>
    <property type="project" value="InterPro"/>
</dbReference>
<dbReference type="FunFam" id="1.20.1560.10:FF:000096">
    <property type="entry name" value="ABC transporter related"/>
    <property type="match status" value="1"/>
</dbReference>
<keyword evidence="2" id="KW-0813">Transport</keyword>
<dbReference type="InterPro" id="IPR027417">
    <property type="entry name" value="P-loop_NTPase"/>
</dbReference>
<dbReference type="CDD" id="cd07346">
    <property type="entry name" value="ABC_6TM_exporters"/>
    <property type="match status" value="1"/>
</dbReference>
<reference evidence="11 12" key="1">
    <citation type="submission" date="2019-01" db="EMBL/GenBank/DDBJ databases">
        <title>Sequencing of cultivated peanut Arachis hypogaea provides insights into genome evolution and oil improvement.</title>
        <authorList>
            <person name="Chen X."/>
        </authorList>
    </citation>
    <scope>NUCLEOTIDE SEQUENCE [LARGE SCALE GENOMIC DNA]</scope>
    <source>
        <strain evidence="12">cv. Fuhuasheng</strain>
        <tissue evidence="11">Leaves</tissue>
    </source>
</reference>
<keyword evidence="6 8" id="KW-1133">Transmembrane helix</keyword>
<evidence type="ECO:0000313" key="11">
    <source>
        <dbReference type="EMBL" id="RYR71358.1"/>
    </source>
</evidence>
<organism evidence="11 12">
    <name type="scientific">Arachis hypogaea</name>
    <name type="common">Peanut</name>
    <dbReference type="NCBI Taxonomy" id="3818"/>
    <lineage>
        <taxon>Eukaryota</taxon>
        <taxon>Viridiplantae</taxon>
        <taxon>Streptophyta</taxon>
        <taxon>Embryophyta</taxon>
        <taxon>Tracheophyta</taxon>
        <taxon>Spermatophyta</taxon>
        <taxon>Magnoliopsida</taxon>
        <taxon>eudicotyledons</taxon>
        <taxon>Gunneridae</taxon>
        <taxon>Pentapetalae</taxon>
        <taxon>rosids</taxon>
        <taxon>fabids</taxon>
        <taxon>Fabales</taxon>
        <taxon>Fabaceae</taxon>
        <taxon>Papilionoideae</taxon>
        <taxon>50 kb inversion clade</taxon>
        <taxon>dalbergioids sensu lato</taxon>
        <taxon>Dalbergieae</taxon>
        <taxon>Pterocarpus clade</taxon>
        <taxon>Arachis</taxon>
    </lineage>
</organism>
<dbReference type="SUPFAM" id="SSF52540">
    <property type="entry name" value="P-loop containing nucleoside triphosphate hydrolases"/>
    <property type="match status" value="1"/>
</dbReference>
<evidence type="ECO:0000256" key="8">
    <source>
        <dbReference type="SAM" id="Phobius"/>
    </source>
</evidence>
<feature type="domain" description="ABC transporter" evidence="9">
    <location>
        <begin position="439"/>
        <end position="676"/>
    </location>
</feature>
<dbReference type="InterPro" id="IPR003593">
    <property type="entry name" value="AAA+_ATPase"/>
</dbReference>
<dbReference type="PANTHER" id="PTHR24221:SF630">
    <property type="entry name" value="ABC TRANSPORTER B FAMILY MEMBER 29, CHLOROPLASTIC"/>
    <property type="match status" value="1"/>
</dbReference>
<evidence type="ECO:0000256" key="4">
    <source>
        <dbReference type="ARBA" id="ARBA00022741"/>
    </source>
</evidence>
<evidence type="ECO:0000256" key="6">
    <source>
        <dbReference type="ARBA" id="ARBA00022989"/>
    </source>
</evidence>
<keyword evidence="4" id="KW-0547">Nucleotide-binding</keyword>
<dbReference type="EMBL" id="SDMP01000002">
    <property type="protein sequence ID" value="RYR71358.1"/>
    <property type="molecule type" value="Genomic_DNA"/>
</dbReference>
<dbReference type="Pfam" id="PF00005">
    <property type="entry name" value="ABC_tran"/>
    <property type="match status" value="1"/>
</dbReference>
<dbReference type="FunFam" id="3.40.50.300:FF:001371">
    <property type="entry name" value="ABC transporter ATP-binding protein"/>
    <property type="match status" value="1"/>
</dbReference>
<dbReference type="GO" id="GO:0016020">
    <property type="term" value="C:membrane"/>
    <property type="evidence" value="ECO:0007669"/>
    <property type="project" value="UniProtKB-SubCell"/>
</dbReference>
<proteinExistence type="predicted"/>
<dbReference type="InterPro" id="IPR011527">
    <property type="entry name" value="ABC1_TM_dom"/>
</dbReference>
<evidence type="ECO:0000256" key="2">
    <source>
        <dbReference type="ARBA" id="ARBA00022448"/>
    </source>
</evidence>
<evidence type="ECO:0000313" key="12">
    <source>
        <dbReference type="Proteomes" id="UP000289738"/>
    </source>
</evidence>
<feature type="transmembrane region" description="Helical" evidence="8">
    <location>
        <begin position="227"/>
        <end position="251"/>
    </location>
</feature>
<dbReference type="Gene3D" id="1.20.1560.10">
    <property type="entry name" value="ABC transporter type 1, transmembrane domain"/>
    <property type="match status" value="2"/>
</dbReference>